<dbReference type="EMBL" id="AAXG02000028">
    <property type="protein sequence ID" value="EDM99003.1"/>
    <property type="molecule type" value="Genomic_DNA"/>
</dbReference>
<organism evidence="1 2">
    <name type="scientific">Pseudoflavonifractor capillosus ATCC 29799</name>
    <dbReference type="NCBI Taxonomy" id="411467"/>
    <lineage>
        <taxon>Bacteria</taxon>
        <taxon>Bacillati</taxon>
        <taxon>Bacillota</taxon>
        <taxon>Clostridia</taxon>
        <taxon>Eubacteriales</taxon>
        <taxon>Oscillospiraceae</taxon>
        <taxon>Pseudoflavonifractor</taxon>
    </lineage>
</organism>
<evidence type="ECO:0000313" key="2">
    <source>
        <dbReference type="Proteomes" id="UP000003639"/>
    </source>
</evidence>
<proteinExistence type="predicted"/>
<protein>
    <submittedName>
        <fullName evidence="1">Uncharacterized protein</fullName>
    </submittedName>
</protein>
<dbReference type="InterPro" id="IPR049215">
    <property type="entry name" value="DUF6809"/>
</dbReference>
<dbReference type="Pfam" id="PF20648">
    <property type="entry name" value="DUF6809"/>
    <property type="match status" value="1"/>
</dbReference>
<keyword evidence="2" id="KW-1185">Reference proteome</keyword>
<sequence length="88" mass="10009">MIEHLLESEKRFGEPEYSRATAEILQASEALAQRLDTEGAAWLEKLSESYIRREQAIMEGAFREGFCRAALLAVDVLAYRSEQLEDNS</sequence>
<evidence type="ECO:0000313" key="1">
    <source>
        <dbReference type="EMBL" id="EDM99003.1"/>
    </source>
</evidence>
<dbReference type="RefSeq" id="WP_006573456.1">
    <property type="nucleotide sequence ID" value="NZ_AAXG02000028.1"/>
</dbReference>
<name>A6NXI3_9FIRM</name>
<dbReference type="AlphaFoldDB" id="A6NXI3"/>
<dbReference type="Proteomes" id="UP000003639">
    <property type="component" value="Unassembled WGS sequence"/>
</dbReference>
<accession>A6NXI3</accession>
<dbReference type="STRING" id="411467.BACCAP_02929"/>
<reference evidence="1 2" key="1">
    <citation type="submission" date="2007-04" db="EMBL/GenBank/DDBJ databases">
        <authorList>
            <person name="Fulton L."/>
            <person name="Clifton S."/>
            <person name="Fulton B."/>
            <person name="Xu J."/>
            <person name="Minx P."/>
            <person name="Pepin K.H."/>
            <person name="Johnson M."/>
            <person name="Thiruvilangam P."/>
            <person name="Bhonagiri V."/>
            <person name="Nash W.E."/>
            <person name="Mardis E.R."/>
            <person name="Wilson R.K."/>
        </authorList>
    </citation>
    <scope>NUCLEOTIDE SEQUENCE [LARGE SCALE GENOMIC DNA]</scope>
    <source>
        <strain evidence="1 2">ATCC 29799</strain>
    </source>
</reference>
<gene>
    <name evidence="1" type="ORF">BACCAP_02929</name>
</gene>
<comment type="caution">
    <text evidence="1">The sequence shown here is derived from an EMBL/GenBank/DDBJ whole genome shotgun (WGS) entry which is preliminary data.</text>
</comment>
<reference evidence="1 2" key="2">
    <citation type="submission" date="2007-06" db="EMBL/GenBank/DDBJ databases">
        <title>Draft genome sequence of Pseudoflavonifractor capillosus ATCC 29799.</title>
        <authorList>
            <person name="Sudarsanam P."/>
            <person name="Ley R."/>
            <person name="Guruge J."/>
            <person name="Turnbaugh P.J."/>
            <person name="Mahowald M."/>
            <person name="Liep D."/>
            <person name="Gordon J."/>
        </authorList>
    </citation>
    <scope>NUCLEOTIDE SEQUENCE [LARGE SCALE GENOMIC DNA]</scope>
    <source>
        <strain evidence="1 2">ATCC 29799</strain>
    </source>
</reference>
<dbReference type="OrthoDB" id="1851019at2"/>